<dbReference type="PIRSF" id="PIRSF006493">
    <property type="entry name" value="Prok_Ku"/>
    <property type="match status" value="1"/>
</dbReference>
<dbReference type="PANTHER" id="PTHR41251">
    <property type="entry name" value="NON-HOMOLOGOUS END JOINING PROTEIN KU"/>
    <property type="match status" value="1"/>
</dbReference>
<dbReference type="Gene3D" id="2.40.290.10">
    <property type="match status" value="1"/>
</dbReference>
<dbReference type="CDD" id="cd00789">
    <property type="entry name" value="KU_like"/>
    <property type="match status" value="1"/>
</dbReference>
<dbReference type="NCBIfam" id="TIGR02772">
    <property type="entry name" value="Ku_bact"/>
    <property type="match status" value="1"/>
</dbReference>
<dbReference type="GO" id="GO:0006310">
    <property type="term" value="P:DNA recombination"/>
    <property type="evidence" value="ECO:0007669"/>
    <property type="project" value="UniProtKB-KW"/>
</dbReference>
<dbReference type="Pfam" id="PF02735">
    <property type="entry name" value="Ku"/>
    <property type="match status" value="1"/>
</dbReference>
<proteinExistence type="inferred from homology"/>
<dbReference type="SMART" id="SM00559">
    <property type="entry name" value="Ku78"/>
    <property type="match status" value="1"/>
</dbReference>
<feature type="region of interest" description="Disordered" evidence="3">
    <location>
        <begin position="264"/>
        <end position="324"/>
    </location>
</feature>
<dbReference type="EMBL" id="CP001043">
    <property type="protein sequence ID" value="ACC70169.1"/>
    <property type="molecule type" value="Genomic_DNA"/>
</dbReference>
<comment type="subunit">
    <text evidence="2">Homodimer. Interacts with LigD.</text>
</comment>
<evidence type="ECO:0000256" key="1">
    <source>
        <dbReference type="ARBA" id="ARBA00023125"/>
    </source>
</evidence>
<name>B2JG87_PARP8</name>
<dbReference type="eggNOG" id="COG1273">
    <property type="taxonomic scope" value="Bacteria"/>
</dbReference>
<keyword evidence="2" id="KW-0234">DNA repair</keyword>
<dbReference type="SUPFAM" id="SSF100939">
    <property type="entry name" value="SPOC domain-like"/>
    <property type="match status" value="1"/>
</dbReference>
<sequence>MAHMIWKGAISFGLVHVPVQLYPATKSEKVGFNLLDKRSIDPIGYRQINKRTGKEVTRENIVRGFEYEKDKYVVLTDEEIRAANPESTQTVDIIAFVEAPEIPFLYLDTPYYLTPDRKGEKVYALLRDAMKATGKIGVANVVMHNKQHLAALIPVGPMLALNTLRWAEEVRPFDEFKLPDENARKSGVTARELDMAKKLIDDMSGKWDPADYKDTFRDDILALVDRKVQAGMTEEVMEVETPRETRASADILDLSDLLKRSLGRGAKGKPAARAAASDDSEEQDAAPAKRRAAAKKATRRTTGTATRKSTSGGASRTARKRRAA</sequence>
<dbReference type="InterPro" id="IPR016194">
    <property type="entry name" value="SPOC-like_C_dom_sf"/>
</dbReference>
<evidence type="ECO:0000256" key="3">
    <source>
        <dbReference type="SAM" id="MobiDB-lite"/>
    </source>
</evidence>
<dbReference type="FunFam" id="2.40.290.10:FF:000004">
    <property type="entry name" value="Non-homologous end joining protein Ku"/>
    <property type="match status" value="1"/>
</dbReference>
<dbReference type="GO" id="GO:0003690">
    <property type="term" value="F:double-stranded DNA binding"/>
    <property type="evidence" value="ECO:0007669"/>
    <property type="project" value="UniProtKB-UniRule"/>
</dbReference>
<keyword evidence="2" id="KW-0227">DNA damage</keyword>
<dbReference type="PANTHER" id="PTHR41251:SF1">
    <property type="entry name" value="NON-HOMOLOGOUS END JOINING PROTEIN KU"/>
    <property type="match status" value="1"/>
</dbReference>
<protein>
    <recommendedName>
        <fullName evidence="2">Non-homologous end joining protein Ku</fullName>
    </recommendedName>
</protein>
<evidence type="ECO:0000259" key="4">
    <source>
        <dbReference type="SMART" id="SM00559"/>
    </source>
</evidence>
<comment type="function">
    <text evidence="2">With LigD forms a non-homologous end joining (NHEJ) DNA repair enzyme, which repairs dsDNA breaks with reduced fidelity. Binds linear dsDNA with 5'- and 3'- overhangs but not closed circular dsDNA nor ssDNA. Recruits and stimulates the ligase activity of LigD.</text>
</comment>
<accession>B2JG87</accession>
<gene>
    <name evidence="2" type="primary">ku</name>
    <name evidence="5" type="ordered locus">Bphy_0980</name>
</gene>
<dbReference type="STRING" id="391038.Bphy_0980"/>
<feature type="compositionally biased region" description="Low complexity" evidence="3">
    <location>
        <begin position="268"/>
        <end position="277"/>
    </location>
</feature>
<keyword evidence="6" id="KW-1185">Reference proteome</keyword>
<evidence type="ECO:0000313" key="5">
    <source>
        <dbReference type="EMBL" id="ACC70169.1"/>
    </source>
</evidence>
<dbReference type="InterPro" id="IPR006164">
    <property type="entry name" value="DNA_bd_Ku70/Ku80"/>
</dbReference>
<dbReference type="InterPro" id="IPR009187">
    <property type="entry name" value="Prok_Ku"/>
</dbReference>
<keyword evidence="1 2" id="KW-0238">DNA-binding</keyword>
<organism evidence="5 6">
    <name type="scientific">Paraburkholderia phymatum (strain DSM 17167 / CIP 108236 / LMG 21445 / STM815)</name>
    <name type="common">Burkholderia phymatum</name>
    <dbReference type="NCBI Taxonomy" id="391038"/>
    <lineage>
        <taxon>Bacteria</taxon>
        <taxon>Pseudomonadati</taxon>
        <taxon>Pseudomonadota</taxon>
        <taxon>Betaproteobacteria</taxon>
        <taxon>Burkholderiales</taxon>
        <taxon>Burkholderiaceae</taxon>
        <taxon>Paraburkholderia</taxon>
    </lineage>
</organism>
<evidence type="ECO:0000313" key="6">
    <source>
        <dbReference type="Proteomes" id="UP000001192"/>
    </source>
</evidence>
<reference evidence="6" key="1">
    <citation type="journal article" date="2014" name="Stand. Genomic Sci.">
        <title>Complete genome sequence of Burkholderia phymatum STM815(T), a broad host range and efficient nitrogen-fixing symbiont of Mimosa species.</title>
        <authorList>
            <person name="Moulin L."/>
            <person name="Klonowska A."/>
            <person name="Caroline B."/>
            <person name="Booth K."/>
            <person name="Vriezen J.A."/>
            <person name="Melkonian R."/>
            <person name="James E.K."/>
            <person name="Young J.P."/>
            <person name="Bena G."/>
            <person name="Hauser L."/>
            <person name="Land M."/>
            <person name="Kyrpides N."/>
            <person name="Bruce D."/>
            <person name="Chain P."/>
            <person name="Copeland A."/>
            <person name="Pitluck S."/>
            <person name="Woyke T."/>
            <person name="Lizotte-Waniewski M."/>
            <person name="Bristow J."/>
            <person name="Riley M."/>
        </authorList>
    </citation>
    <scope>NUCLEOTIDE SEQUENCE [LARGE SCALE GENOMIC DNA]</scope>
    <source>
        <strain evidence="6">DSM 17167 / CIP 108236 / LMG 21445 / STM815</strain>
    </source>
</reference>
<feature type="compositionally biased region" description="Low complexity" evidence="3">
    <location>
        <begin position="300"/>
        <end position="315"/>
    </location>
</feature>
<dbReference type="KEGG" id="bph:Bphy_0980"/>
<dbReference type="GO" id="GO:0006303">
    <property type="term" value="P:double-strand break repair via nonhomologous end joining"/>
    <property type="evidence" value="ECO:0007669"/>
    <property type="project" value="UniProtKB-UniRule"/>
</dbReference>
<comment type="similarity">
    <text evidence="2">Belongs to the prokaryotic Ku family.</text>
</comment>
<evidence type="ECO:0000256" key="2">
    <source>
        <dbReference type="HAMAP-Rule" id="MF_01875"/>
    </source>
</evidence>
<dbReference type="HAMAP" id="MF_01875">
    <property type="entry name" value="Prokaryotic_Ku"/>
    <property type="match status" value="1"/>
</dbReference>
<keyword evidence="2" id="KW-0233">DNA recombination</keyword>
<dbReference type="HOGENOM" id="CLU_048975_2_0_4"/>
<feature type="compositionally biased region" description="Basic residues" evidence="3">
    <location>
        <begin position="288"/>
        <end position="299"/>
    </location>
</feature>
<dbReference type="Proteomes" id="UP000001192">
    <property type="component" value="Chromosome 1"/>
</dbReference>
<dbReference type="RefSeq" id="WP_012400386.1">
    <property type="nucleotide sequence ID" value="NC_010622.1"/>
</dbReference>
<dbReference type="AlphaFoldDB" id="B2JG87"/>
<feature type="domain" description="Ku" evidence="4">
    <location>
        <begin position="53"/>
        <end position="181"/>
    </location>
</feature>
<dbReference type="OrthoDB" id="9795084at2"/>